<gene>
    <name evidence="1" type="ORF">DCG58_06080</name>
</gene>
<dbReference type="Proteomes" id="UP000259610">
    <property type="component" value="Unassembled WGS sequence"/>
</dbReference>
<accession>A0A3B9GWF5</accession>
<evidence type="ECO:0000313" key="1">
    <source>
        <dbReference type="EMBL" id="HAE26708.1"/>
    </source>
</evidence>
<reference evidence="1 2" key="1">
    <citation type="journal article" date="2018" name="Nat. Biotechnol.">
        <title>A standardized bacterial taxonomy based on genome phylogeny substantially revises the tree of life.</title>
        <authorList>
            <person name="Parks D.H."/>
            <person name="Chuvochina M."/>
            <person name="Waite D.W."/>
            <person name="Rinke C."/>
            <person name="Skarshewski A."/>
            <person name="Chaumeil P.A."/>
            <person name="Hugenholtz P."/>
        </authorList>
    </citation>
    <scope>NUCLEOTIDE SEQUENCE [LARGE SCALE GENOMIC DNA]</scope>
    <source>
        <strain evidence="1">UBA8733</strain>
    </source>
</reference>
<proteinExistence type="predicted"/>
<dbReference type="EMBL" id="DMAN01000131">
    <property type="protein sequence ID" value="HAE26708.1"/>
    <property type="molecule type" value="Genomic_DNA"/>
</dbReference>
<sequence length="74" mass="9017">MSRDRYTPELLWIWCLKIIVGLRFYEFGHDLDRTQPGKSQNQTLWDYEQIWKRSGISLSSCYTEEHSKTRQSFR</sequence>
<protein>
    <submittedName>
        <fullName evidence="1">Uncharacterized protein</fullName>
    </submittedName>
</protein>
<comment type="caution">
    <text evidence="1">The sequence shown here is derived from an EMBL/GenBank/DDBJ whole genome shotgun (WGS) entry which is preliminary data.</text>
</comment>
<dbReference type="AlphaFoldDB" id="A0A3B9GWF5"/>
<name>A0A3B9GWF5_9PROT</name>
<evidence type="ECO:0000313" key="2">
    <source>
        <dbReference type="Proteomes" id="UP000259610"/>
    </source>
</evidence>
<organism evidence="1 2">
    <name type="scientific">Hyphomonas adhaerens</name>
    <dbReference type="NCBI Taxonomy" id="81029"/>
    <lineage>
        <taxon>Bacteria</taxon>
        <taxon>Pseudomonadati</taxon>
        <taxon>Pseudomonadota</taxon>
        <taxon>Alphaproteobacteria</taxon>
        <taxon>Hyphomonadales</taxon>
        <taxon>Hyphomonadaceae</taxon>
        <taxon>Hyphomonas</taxon>
    </lineage>
</organism>